<evidence type="ECO:0000313" key="1">
    <source>
        <dbReference type="EMBL" id="KAF5843791.1"/>
    </source>
</evidence>
<keyword evidence="2" id="KW-1185">Reference proteome</keyword>
<gene>
    <name evidence="1" type="ORF">DUNSADRAFT_5028</name>
</gene>
<reference evidence="1" key="1">
    <citation type="submission" date="2017-08" db="EMBL/GenBank/DDBJ databases">
        <authorList>
            <person name="Polle J.E."/>
            <person name="Barry K."/>
            <person name="Cushman J."/>
            <person name="Schmutz J."/>
            <person name="Tran D."/>
            <person name="Hathwaick L.T."/>
            <person name="Yim W.C."/>
            <person name="Jenkins J."/>
            <person name="Mckie-Krisberg Z.M."/>
            <person name="Prochnik S."/>
            <person name="Lindquist E."/>
            <person name="Dockter R.B."/>
            <person name="Adam C."/>
            <person name="Molina H."/>
            <person name="Bunkerborg J."/>
            <person name="Jin E."/>
            <person name="Buchheim M."/>
            <person name="Magnuson J."/>
        </authorList>
    </citation>
    <scope>NUCLEOTIDE SEQUENCE</scope>
    <source>
        <strain evidence="1">CCAP 19/18</strain>
    </source>
</reference>
<sequence>MAPSTARNKWLQAWVPALQSTMYTGWMCHIFLLQGLTCASGRTSWSRRTSLIICSMRFRSVSITGLAPIM</sequence>
<comment type="caution">
    <text evidence="1">The sequence shown here is derived from an EMBL/GenBank/DDBJ whole genome shotgun (WGS) entry which is preliminary data.</text>
</comment>
<organism evidence="1 2">
    <name type="scientific">Dunaliella salina</name>
    <name type="common">Green alga</name>
    <name type="synonym">Protococcus salinus</name>
    <dbReference type="NCBI Taxonomy" id="3046"/>
    <lineage>
        <taxon>Eukaryota</taxon>
        <taxon>Viridiplantae</taxon>
        <taxon>Chlorophyta</taxon>
        <taxon>core chlorophytes</taxon>
        <taxon>Chlorophyceae</taxon>
        <taxon>CS clade</taxon>
        <taxon>Chlamydomonadales</taxon>
        <taxon>Dunaliellaceae</taxon>
        <taxon>Dunaliella</taxon>
    </lineage>
</organism>
<evidence type="ECO:0000313" key="2">
    <source>
        <dbReference type="Proteomes" id="UP000815325"/>
    </source>
</evidence>
<dbReference type="EMBL" id="MU069437">
    <property type="protein sequence ID" value="KAF5843791.1"/>
    <property type="molecule type" value="Genomic_DNA"/>
</dbReference>
<accession>A0ABQ7HAB6</accession>
<dbReference type="Proteomes" id="UP000815325">
    <property type="component" value="Unassembled WGS sequence"/>
</dbReference>
<proteinExistence type="predicted"/>
<name>A0ABQ7HAB6_DUNSA</name>
<protein>
    <submittedName>
        <fullName evidence="1">Uncharacterized protein</fullName>
    </submittedName>
</protein>